<dbReference type="InterPro" id="IPR042047">
    <property type="entry name" value="SleB_dom1"/>
</dbReference>
<comment type="similarity">
    <text evidence="1">Belongs to the SleB family.</text>
</comment>
<evidence type="ECO:0000256" key="3">
    <source>
        <dbReference type="ARBA" id="ARBA00022544"/>
    </source>
</evidence>
<dbReference type="Gene3D" id="1.10.10.2520">
    <property type="entry name" value="Cell wall hydrolase SleB, domain 1"/>
    <property type="match status" value="1"/>
</dbReference>
<evidence type="ECO:0000313" key="12">
    <source>
        <dbReference type="Proteomes" id="UP001310386"/>
    </source>
</evidence>
<dbReference type="Gene3D" id="6.20.240.60">
    <property type="match status" value="1"/>
</dbReference>
<evidence type="ECO:0000256" key="5">
    <source>
        <dbReference type="ARBA" id="ARBA00022801"/>
    </source>
</evidence>
<dbReference type="InterPro" id="IPR036366">
    <property type="entry name" value="PGBDSf"/>
</dbReference>
<dbReference type="InterPro" id="IPR014224">
    <property type="entry name" value="Spore_cortex_SleB"/>
</dbReference>
<keyword evidence="3" id="KW-0309">Germination</keyword>
<proteinExistence type="inferred from homology"/>
<gene>
    <name evidence="11" type="primary">sleB</name>
    <name evidence="11" type="ORF">VF724_01030</name>
</gene>
<keyword evidence="6" id="KW-0749">Sporulation</keyword>
<evidence type="ECO:0000256" key="6">
    <source>
        <dbReference type="ARBA" id="ARBA00022969"/>
    </source>
</evidence>
<evidence type="ECO:0000256" key="1">
    <source>
        <dbReference type="ARBA" id="ARBA00007010"/>
    </source>
</evidence>
<organism evidence="11 12">
    <name type="scientific">Ferviditalea candida</name>
    <dbReference type="NCBI Taxonomy" id="3108399"/>
    <lineage>
        <taxon>Bacteria</taxon>
        <taxon>Bacillati</taxon>
        <taxon>Bacillota</taxon>
        <taxon>Bacilli</taxon>
        <taxon>Bacillales</taxon>
        <taxon>Paenibacillaceae</taxon>
        <taxon>Ferviditalea</taxon>
    </lineage>
</organism>
<name>A0ABU5ZCK7_9BACL</name>
<dbReference type="EMBL" id="JAYJLD010000001">
    <property type="protein sequence ID" value="MEB3100241.1"/>
    <property type="molecule type" value="Genomic_DNA"/>
</dbReference>
<feature type="domain" description="Peptidoglycan binding-like" evidence="9">
    <location>
        <begin position="25"/>
        <end position="78"/>
    </location>
</feature>
<evidence type="ECO:0000256" key="8">
    <source>
        <dbReference type="NCBIfam" id="TIGR02869"/>
    </source>
</evidence>
<comment type="caution">
    <text evidence="11">The sequence shown here is derived from an EMBL/GenBank/DDBJ whole genome shotgun (WGS) entry which is preliminary data.</text>
</comment>
<dbReference type="InterPro" id="IPR002477">
    <property type="entry name" value="Peptidoglycan-bd-like"/>
</dbReference>
<feature type="domain" description="Cell wall hydrolase SleB" evidence="10">
    <location>
        <begin position="126"/>
        <end position="223"/>
    </location>
</feature>
<dbReference type="Gene3D" id="1.10.101.10">
    <property type="entry name" value="PGBD-like superfamily/PGBD"/>
    <property type="match status" value="1"/>
</dbReference>
<dbReference type="Proteomes" id="UP001310386">
    <property type="component" value="Unassembled WGS sequence"/>
</dbReference>
<evidence type="ECO:0000256" key="2">
    <source>
        <dbReference type="ARBA" id="ARBA00018364"/>
    </source>
</evidence>
<keyword evidence="4" id="KW-0732">Signal</keyword>
<reference evidence="11" key="1">
    <citation type="submission" date="2023-12" db="EMBL/GenBank/DDBJ databases">
        <title>Fervidustalea candida gen. nov., sp. nov., a novel member of the family Paenibacillaceae isolated from a geothermal area.</title>
        <authorList>
            <person name="Li W.-J."/>
            <person name="Jiao J.-Y."/>
            <person name="Chen Y."/>
        </authorList>
    </citation>
    <scope>NUCLEOTIDE SEQUENCE</scope>
    <source>
        <strain evidence="11">SYSU GA230002</strain>
    </source>
</reference>
<keyword evidence="7" id="KW-0961">Cell wall biogenesis/degradation</keyword>
<dbReference type="Pfam" id="PF07486">
    <property type="entry name" value="Hydrolase_2"/>
    <property type="match status" value="1"/>
</dbReference>
<evidence type="ECO:0000259" key="10">
    <source>
        <dbReference type="Pfam" id="PF07486"/>
    </source>
</evidence>
<keyword evidence="12" id="KW-1185">Reference proteome</keyword>
<evidence type="ECO:0000313" key="11">
    <source>
        <dbReference type="EMBL" id="MEB3100241.1"/>
    </source>
</evidence>
<dbReference type="SUPFAM" id="SSF47090">
    <property type="entry name" value="PGBD-like"/>
    <property type="match status" value="1"/>
</dbReference>
<keyword evidence="5" id="KW-0378">Hydrolase</keyword>
<dbReference type="NCBIfam" id="TIGR02869">
    <property type="entry name" value="spore_SleB"/>
    <property type="match status" value="1"/>
</dbReference>
<evidence type="ECO:0000259" key="9">
    <source>
        <dbReference type="Pfam" id="PF01471"/>
    </source>
</evidence>
<dbReference type="InterPro" id="IPR036365">
    <property type="entry name" value="PGBD-like_sf"/>
</dbReference>
<dbReference type="RefSeq" id="WP_371752466.1">
    <property type="nucleotide sequence ID" value="NZ_JAYJLD010000001.1"/>
</dbReference>
<dbReference type="Pfam" id="PF01471">
    <property type="entry name" value="PG_binding_1"/>
    <property type="match status" value="1"/>
</dbReference>
<protein>
    <recommendedName>
        <fullName evidence="2 8">Spore cortex-lytic enzyme</fullName>
    </recommendedName>
</protein>
<evidence type="ECO:0000256" key="4">
    <source>
        <dbReference type="ARBA" id="ARBA00022729"/>
    </source>
</evidence>
<dbReference type="InterPro" id="IPR011105">
    <property type="entry name" value="Cell_wall_hydrolase_SleB"/>
</dbReference>
<evidence type="ECO:0000256" key="7">
    <source>
        <dbReference type="ARBA" id="ARBA00023316"/>
    </source>
</evidence>
<sequence length="225" mass="24715">MPLELGTAPDTAYSFGKQILKVGSRGGDVYELQGRLAYLGFYTGKIDGQFGWRTYKAVRYFQWKFGMRVDGVVGSKTKLMLWKATKNWRPGASGGQAKSASTARTSSYGSNDVKLLARAVFGEARGEPYIGQVAVAAVILNRVQNPKFPKTIAGVIFQPGAFTAVSDGQIWLNPDSEAFRAARDALNGWDPSGNALYYFNPNTATSGWIWSRPQIKRIGDHIFTK</sequence>
<accession>A0ABU5ZCK7</accession>